<keyword evidence="1" id="KW-0677">Repeat</keyword>
<dbReference type="RefSeq" id="XP_024737550.1">
    <property type="nucleotide sequence ID" value="XM_024874690.1"/>
</dbReference>
<feature type="domain" description="NACHT" evidence="2">
    <location>
        <begin position="58"/>
        <end position="216"/>
    </location>
</feature>
<dbReference type="GeneID" id="36582770"/>
<dbReference type="Pfam" id="PF24883">
    <property type="entry name" value="NPHP3_N"/>
    <property type="match status" value="1"/>
</dbReference>
<feature type="non-terminal residue" evidence="3">
    <location>
        <position position="349"/>
    </location>
</feature>
<evidence type="ECO:0000259" key="2">
    <source>
        <dbReference type="PROSITE" id="PS50837"/>
    </source>
</evidence>
<evidence type="ECO:0000256" key="1">
    <source>
        <dbReference type="ARBA" id="ARBA00022737"/>
    </source>
</evidence>
<dbReference type="InterPro" id="IPR027417">
    <property type="entry name" value="P-loop_NTPase"/>
</dbReference>
<reference evidence="3 4" key="1">
    <citation type="submission" date="2016-04" db="EMBL/GenBank/DDBJ databases">
        <title>A degradative enzymes factory behind the ericoid mycorrhizal symbiosis.</title>
        <authorList>
            <consortium name="DOE Joint Genome Institute"/>
            <person name="Martino E."/>
            <person name="Morin E."/>
            <person name="Grelet G."/>
            <person name="Kuo A."/>
            <person name="Kohler A."/>
            <person name="Daghino S."/>
            <person name="Barry K."/>
            <person name="Choi C."/>
            <person name="Cichocki N."/>
            <person name="Clum A."/>
            <person name="Copeland A."/>
            <person name="Hainaut M."/>
            <person name="Haridas S."/>
            <person name="Labutti K."/>
            <person name="Lindquist E."/>
            <person name="Lipzen A."/>
            <person name="Khouja H.-R."/>
            <person name="Murat C."/>
            <person name="Ohm R."/>
            <person name="Olson A."/>
            <person name="Spatafora J."/>
            <person name="Veneault-Fourrey C."/>
            <person name="Henrissat B."/>
            <person name="Grigoriev I."/>
            <person name="Martin F."/>
            <person name="Perotto S."/>
        </authorList>
    </citation>
    <scope>NUCLEOTIDE SEQUENCE [LARGE SCALE GENOMIC DNA]</scope>
    <source>
        <strain evidence="3 4">E</strain>
    </source>
</reference>
<evidence type="ECO:0000313" key="4">
    <source>
        <dbReference type="Proteomes" id="UP000235371"/>
    </source>
</evidence>
<name>A0A2J6TC99_9HELO</name>
<accession>A0A2J6TC99</accession>
<dbReference type="PANTHER" id="PTHR10039:SF14">
    <property type="entry name" value="NACHT DOMAIN-CONTAINING PROTEIN"/>
    <property type="match status" value="1"/>
</dbReference>
<dbReference type="SUPFAM" id="SSF52540">
    <property type="entry name" value="P-loop containing nucleoside triphosphate hydrolases"/>
    <property type="match status" value="1"/>
</dbReference>
<dbReference type="PANTHER" id="PTHR10039">
    <property type="entry name" value="AMELOGENIN"/>
    <property type="match status" value="1"/>
</dbReference>
<protein>
    <recommendedName>
        <fullName evidence="2">NACHT domain-containing protein</fullName>
    </recommendedName>
</protein>
<dbReference type="AlphaFoldDB" id="A0A2J6TC99"/>
<organism evidence="3 4">
    <name type="scientific">Hyaloscypha bicolor E</name>
    <dbReference type="NCBI Taxonomy" id="1095630"/>
    <lineage>
        <taxon>Eukaryota</taxon>
        <taxon>Fungi</taxon>
        <taxon>Dikarya</taxon>
        <taxon>Ascomycota</taxon>
        <taxon>Pezizomycotina</taxon>
        <taxon>Leotiomycetes</taxon>
        <taxon>Helotiales</taxon>
        <taxon>Hyaloscyphaceae</taxon>
        <taxon>Hyaloscypha</taxon>
        <taxon>Hyaloscypha bicolor</taxon>
    </lineage>
</organism>
<evidence type="ECO:0000313" key="3">
    <source>
        <dbReference type="EMBL" id="PMD60646.1"/>
    </source>
</evidence>
<dbReference type="Proteomes" id="UP000235371">
    <property type="component" value="Unassembled WGS sequence"/>
</dbReference>
<dbReference type="InterPro" id="IPR056884">
    <property type="entry name" value="NPHP3-like_N"/>
</dbReference>
<keyword evidence="4" id="KW-1185">Reference proteome</keyword>
<dbReference type="InterPro" id="IPR007111">
    <property type="entry name" value="NACHT_NTPase"/>
</dbReference>
<dbReference type="STRING" id="1095630.A0A2J6TC99"/>
<dbReference type="OrthoDB" id="674604at2759"/>
<dbReference type="Gene3D" id="3.40.50.300">
    <property type="entry name" value="P-loop containing nucleotide triphosphate hydrolases"/>
    <property type="match status" value="1"/>
</dbReference>
<dbReference type="EMBL" id="KZ613788">
    <property type="protein sequence ID" value="PMD60646.1"/>
    <property type="molecule type" value="Genomic_DNA"/>
</dbReference>
<dbReference type="PROSITE" id="PS50837">
    <property type="entry name" value="NACHT"/>
    <property type="match status" value="1"/>
</dbReference>
<dbReference type="InParanoid" id="A0A2J6TC99"/>
<sequence length="349" mass="40183">MRPSYSSEELNCLNSLCTVNPGDYRMMLAHHKETRVESTCTWLLSHVSYIKWLVPSSSLLWISGTPGQGKTMLALFMTKELEHMSEEKEKTTVGYFFWDIRTRQNTAAAMLRTLIYQLLRKQPQLFVHIMDDYLMRKSSDLPPFSDESFTTLWRIFSAMINDDSHDTFYCVLDGLDECEKSSRDLFLDLLHQLLHASHHRNENSRRKLKLLVTSRPLPGNTEQKFTPFVLQLELNKATSGHDVQLYIKKQVADLVNLGFSEARVARIEKALSSRCESTFLWVSLATQEMKKKPPWKAEKLVAQLPSGMAQLYAKLLANINIEFRTDVEHILMLVSTAFRPLTVMELATA</sequence>
<proteinExistence type="predicted"/>
<gene>
    <name evidence="3" type="ORF">K444DRAFT_528111</name>
</gene>